<sequence length="329" mass="36740">MIEKKVSLLRVDNFTLSFKKGSSRVPLLKGLSFFVNPGESLCIVGESGCGKTLTSRSILGLIDQKIFEIDSGEILFKGQNILKLNEKDLIKIRGKEIAMIFQEPMTALNPVFTIGQQIEEMLTIHLGLTKQHARSKIIELLKAVGIPDPEYRMHSYPHELSGGMRQRAMIAMAISCNPSLLIADEPTTALDVTVQAQILSLLKRLKQSNNMALILITHDLGIVSTIANRVIIMYAGYIVEEASVSELFSNPLHPYTQGLLKAIPYEINCEVTQKRRLESIPGNVPSMDEIGTGCPFQPRCKKQMPMCSERLPQLKTISKGQRVRCHYYN</sequence>
<dbReference type="SMART" id="SM00382">
    <property type="entry name" value="AAA"/>
    <property type="match status" value="1"/>
</dbReference>
<evidence type="ECO:0000256" key="4">
    <source>
        <dbReference type="ARBA" id="ARBA00022475"/>
    </source>
</evidence>
<dbReference type="InterPro" id="IPR003439">
    <property type="entry name" value="ABC_transporter-like_ATP-bd"/>
</dbReference>
<name>A0A1B9F728_9BACT</name>
<dbReference type="SUPFAM" id="SSF52540">
    <property type="entry name" value="P-loop containing nucleoside triphosphate hydrolases"/>
    <property type="match status" value="1"/>
</dbReference>
<dbReference type="PATRIC" id="fig|1156395.6.peg.661"/>
<dbReference type="AlphaFoldDB" id="A0A1B9F728"/>
<evidence type="ECO:0000256" key="7">
    <source>
        <dbReference type="ARBA" id="ARBA00023136"/>
    </source>
</evidence>
<evidence type="ECO:0000256" key="5">
    <source>
        <dbReference type="ARBA" id="ARBA00022741"/>
    </source>
</evidence>
<feature type="domain" description="ABC transporter" evidence="8">
    <location>
        <begin position="9"/>
        <end position="260"/>
    </location>
</feature>
<dbReference type="Gene3D" id="3.40.50.300">
    <property type="entry name" value="P-loop containing nucleotide triphosphate hydrolases"/>
    <property type="match status" value="1"/>
</dbReference>
<accession>A0A1B9F728</accession>
<keyword evidence="3" id="KW-0813">Transport</keyword>
<keyword evidence="4" id="KW-1003">Cell membrane</keyword>
<dbReference type="Proteomes" id="UP000093080">
    <property type="component" value="Unassembled WGS sequence"/>
</dbReference>
<dbReference type="InterPro" id="IPR027417">
    <property type="entry name" value="P-loop_NTPase"/>
</dbReference>
<comment type="caution">
    <text evidence="9">The sequence shown here is derived from an EMBL/GenBank/DDBJ whole genome shotgun (WGS) entry which is preliminary data.</text>
</comment>
<dbReference type="PANTHER" id="PTHR43297">
    <property type="entry name" value="OLIGOPEPTIDE TRANSPORT ATP-BINDING PROTEIN APPD"/>
    <property type="match status" value="1"/>
</dbReference>
<protein>
    <submittedName>
        <fullName evidence="9">Oligopeptide transport ATP-binding protein OppD</fullName>
    </submittedName>
</protein>
<dbReference type="InterPro" id="IPR003593">
    <property type="entry name" value="AAA+_ATPase"/>
</dbReference>
<dbReference type="InterPro" id="IPR050388">
    <property type="entry name" value="ABC_Ni/Peptide_Import"/>
</dbReference>
<dbReference type="NCBIfam" id="TIGR01727">
    <property type="entry name" value="oligo_HPY"/>
    <property type="match status" value="1"/>
</dbReference>
<keyword evidence="10" id="KW-1185">Reference proteome</keyword>
<evidence type="ECO:0000256" key="1">
    <source>
        <dbReference type="ARBA" id="ARBA00004417"/>
    </source>
</evidence>
<dbReference type="EMBL" id="MAGO01000003">
    <property type="protein sequence ID" value="OCC15726.1"/>
    <property type="molecule type" value="Genomic_DNA"/>
</dbReference>
<evidence type="ECO:0000313" key="9">
    <source>
        <dbReference type="EMBL" id="OCC15726.1"/>
    </source>
</evidence>
<dbReference type="GO" id="GO:0016887">
    <property type="term" value="F:ATP hydrolysis activity"/>
    <property type="evidence" value="ECO:0007669"/>
    <property type="project" value="InterPro"/>
</dbReference>
<comment type="similarity">
    <text evidence="2">Belongs to the ABC transporter superfamily.</text>
</comment>
<dbReference type="GO" id="GO:0015833">
    <property type="term" value="P:peptide transport"/>
    <property type="evidence" value="ECO:0007669"/>
    <property type="project" value="InterPro"/>
</dbReference>
<evidence type="ECO:0000256" key="3">
    <source>
        <dbReference type="ARBA" id="ARBA00022448"/>
    </source>
</evidence>
<dbReference type="PROSITE" id="PS00211">
    <property type="entry name" value="ABC_TRANSPORTER_1"/>
    <property type="match status" value="1"/>
</dbReference>
<dbReference type="GO" id="GO:0005886">
    <property type="term" value="C:plasma membrane"/>
    <property type="evidence" value="ECO:0007669"/>
    <property type="project" value="UniProtKB-SubCell"/>
</dbReference>
<dbReference type="STRING" id="1156395.DBT_0650"/>
<evidence type="ECO:0000256" key="2">
    <source>
        <dbReference type="ARBA" id="ARBA00005417"/>
    </source>
</evidence>
<comment type="subcellular location">
    <subcellularLocation>
        <location evidence="1">Cell inner membrane</location>
        <topology evidence="1">Peripheral membrane protein</topology>
    </subcellularLocation>
</comment>
<dbReference type="InterPro" id="IPR017871">
    <property type="entry name" value="ABC_transporter-like_CS"/>
</dbReference>
<reference evidence="9 10" key="1">
    <citation type="submission" date="2016-06" db="EMBL/GenBank/DDBJ databases">
        <title>Respiratory ammonification of nitrate coupled to the oxidation of elemental sulfur in deep-sea autotrophic thermophilic bacteria.</title>
        <authorList>
            <person name="Slobodkina G.B."/>
            <person name="Mardanov A.V."/>
            <person name="Ravin N.V."/>
            <person name="Frolova A.A."/>
            <person name="Viryasiv M.B."/>
            <person name="Chernyh N.A."/>
            <person name="Bonch-Osmolovskaya E.A."/>
            <person name="Slobodkin A.I."/>
        </authorList>
    </citation>
    <scope>NUCLEOTIDE SEQUENCE [LARGE SCALE GENOMIC DNA]</scope>
    <source>
        <strain evidence="9 10">S69</strain>
    </source>
</reference>
<dbReference type="PROSITE" id="PS50893">
    <property type="entry name" value="ABC_TRANSPORTER_2"/>
    <property type="match status" value="1"/>
</dbReference>
<evidence type="ECO:0000259" key="8">
    <source>
        <dbReference type="PROSITE" id="PS50893"/>
    </source>
</evidence>
<dbReference type="RefSeq" id="WP_244155301.1">
    <property type="nucleotide sequence ID" value="NZ_MAGO01000003.1"/>
</dbReference>
<dbReference type="Pfam" id="PF08352">
    <property type="entry name" value="oligo_HPY"/>
    <property type="match status" value="1"/>
</dbReference>
<organism evidence="9 10">
    <name type="scientific">Dissulfuribacter thermophilus</name>
    <dbReference type="NCBI Taxonomy" id="1156395"/>
    <lineage>
        <taxon>Bacteria</taxon>
        <taxon>Pseudomonadati</taxon>
        <taxon>Thermodesulfobacteriota</taxon>
        <taxon>Dissulfuribacteria</taxon>
        <taxon>Dissulfuribacterales</taxon>
        <taxon>Dissulfuribacteraceae</taxon>
        <taxon>Dissulfuribacter</taxon>
    </lineage>
</organism>
<dbReference type="GO" id="GO:0005524">
    <property type="term" value="F:ATP binding"/>
    <property type="evidence" value="ECO:0007669"/>
    <property type="project" value="UniProtKB-KW"/>
</dbReference>
<keyword evidence="7" id="KW-0472">Membrane</keyword>
<evidence type="ECO:0000256" key="6">
    <source>
        <dbReference type="ARBA" id="ARBA00022840"/>
    </source>
</evidence>
<dbReference type="CDD" id="cd03257">
    <property type="entry name" value="ABC_NikE_OppD_transporters"/>
    <property type="match status" value="1"/>
</dbReference>
<dbReference type="InterPro" id="IPR013563">
    <property type="entry name" value="Oligopep_ABC_C"/>
</dbReference>
<proteinExistence type="inferred from homology"/>
<keyword evidence="5" id="KW-0547">Nucleotide-binding</keyword>
<dbReference type="Pfam" id="PF00005">
    <property type="entry name" value="ABC_tran"/>
    <property type="match status" value="1"/>
</dbReference>
<evidence type="ECO:0000313" key="10">
    <source>
        <dbReference type="Proteomes" id="UP000093080"/>
    </source>
</evidence>
<dbReference type="FunFam" id="3.40.50.300:FF:000016">
    <property type="entry name" value="Oligopeptide ABC transporter ATP-binding component"/>
    <property type="match status" value="1"/>
</dbReference>
<gene>
    <name evidence="9" type="ORF">DBT_0650</name>
</gene>
<keyword evidence="6 9" id="KW-0067">ATP-binding</keyword>
<dbReference type="PANTHER" id="PTHR43297:SF2">
    <property type="entry name" value="DIPEPTIDE TRANSPORT ATP-BINDING PROTEIN DPPD"/>
    <property type="match status" value="1"/>
</dbReference>